<dbReference type="EMBL" id="BAAAPB010000002">
    <property type="protein sequence ID" value="GAA1966655.1"/>
    <property type="molecule type" value="Genomic_DNA"/>
</dbReference>
<name>A0ABN2RBQ2_9ACTN</name>
<evidence type="ECO:0000313" key="3">
    <source>
        <dbReference type="EMBL" id="GAA1966655.1"/>
    </source>
</evidence>
<sequence length="279" mass="31305">MFSKNLVMPLTALGAALGLFLSLFTSALPSAQAYPCGRPSGCTSFELVHAGATYGWYPVLHRYEFKGGRKAPSSWHKAGRAKLYQQNGMLTLVAPKGHAGDARTVWTGVGYRQGRWEVRMRTARETSGNADYRVMLSLVPESKRQRHCGAQDIDFLDYSPKQSHTANFNIHTLPANRFAAKQTLSRKVGGDEWHEFAVEVTRTHISWFIDAHVVRTERRPAALSGRKYTMQAALVAAPGHAMNKTRLQLDWARYWTMHKKNKKSIKAPATTPKRYLNAC</sequence>
<dbReference type="Pfam" id="PF00722">
    <property type="entry name" value="Glyco_hydro_16"/>
    <property type="match status" value="1"/>
</dbReference>
<dbReference type="RefSeq" id="WP_344045815.1">
    <property type="nucleotide sequence ID" value="NZ_BAAAPB010000002.1"/>
</dbReference>
<feature type="chain" id="PRO_5045512461" description="GH16 domain-containing protein" evidence="1">
    <location>
        <begin position="28"/>
        <end position="279"/>
    </location>
</feature>
<dbReference type="Gene3D" id="2.60.120.200">
    <property type="match status" value="1"/>
</dbReference>
<dbReference type="Proteomes" id="UP001500571">
    <property type="component" value="Unassembled WGS sequence"/>
</dbReference>
<dbReference type="InterPro" id="IPR013320">
    <property type="entry name" value="ConA-like_dom_sf"/>
</dbReference>
<reference evidence="3 4" key="1">
    <citation type="journal article" date="2019" name="Int. J. Syst. Evol. Microbiol.">
        <title>The Global Catalogue of Microorganisms (GCM) 10K type strain sequencing project: providing services to taxonomists for standard genome sequencing and annotation.</title>
        <authorList>
            <consortium name="The Broad Institute Genomics Platform"/>
            <consortium name="The Broad Institute Genome Sequencing Center for Infectious Disease"/>
            <person name="Wu L."/>
            <person name="Ma J."/>
        </authorList>
    </citation>
    <scope>NUCLEOTIDE SEQUENCE [LARGE SCALE GENOMIC DNA]</scope>
    <source>
        <strain evidence="3 4">JCM 15309</strain>
    </source>
</reference>
<proteinExistence type="predicted"/>
<dbReference type="CDD" id="cd00413">
    <property type="entry name" value="Glyco_hydrolase_16"/>
    <property type="match status" value="1"/>
</dbReference>
<keyword evidence="4" id="KW-1185">Reference proteome</keyword>
<dbReference type="SUPFAM" id="SSF49899">
    <property type="entry name" value="Concanavalin A-like lectins/glucanases"/>
    <property type="match status" value="1"/>
</dbReference>
<keyword evidence="1" id="KW-0732">Signal</keyword>
<dbReference type="PROSITE" id="PS51762">
    <property type="entry name" value="GH16_2"/>
    <property type="match status" value="1"/>
</dbReference>
<feature type="signal peptide" evidence="1">
    <location>
        <begin position="1"/>
        <end position="27"/>
    </location>
</feature>
<protein>
    <recommendedName>
        <fullName evidence="2">GH16 domain-containing protein</fullName>
    </recommendedName>
</protein>
<organism evidence="3 4">
    <name type="scientific">Nocardioides panacihumi</name>
    <dbReference type="NCBI Taxonomy" id="400774"/>
    <lineage>
        <taxon>Bacteria</taxon>
        <taxon>Bacillati</taxon>
        <taxon>Actinomycetota</taxon>
        <taxon>Actinomycetes</taxon>
        <taxon>Propionibacteriales</taxon>
        <taxon>Nocardioidaceae</taxon>
        <taxon>Nocardioides</taxon>
    </lineage>
</organism>
<comment type="caution">
    <text evidence="3">The sequence shown here is derived from an EMBL/GenBank/DDBJ whole genome shotgun (WGS) entry which is preliminary data.</text>
</comment>
<gene>
    <name evidence="3" type="ORF">GCM10009798_28810</name>
</gene>
<dbReference type="InterPro" id="IPR000757">
    <property type="entry name" value="Beta-glucanase-like"/>
</dbReference>
<feature type="domain" description="GH16" evidence="2">
    <location>
        <begin position="52"/>
        <end position="260"/>
    </location>
</feature>
<accession>A0ABN2RBQ2</accession>
<evidence type="ECO:0000259" key="2">
    <source>
        <dbReference type="PROSITE" id="PS51762"/>
    </source>
</evidence>
<evidence type="ECO:0000256" key="1">
    <source>
        <dbReference type="SAM" id="SignalP"/>
    </source>
</evidence>
<evidence type="ECO:0000313" key="4">
    <source>
        <dbReference type="Proteomes" id="UP001500571"/>
    </source>
</evidence>